<dbReference type="Pfam" id="PF11831">
    <property type="entry name" value="Myb_Cef"/>
    <property type="match status" value="1"/>
</dbReference>
<dbReference type="EMBL" id="GL983997">
    <property type="protein sequence ID" value="EGR30414.1"/>
    <property type="molecule type" value="Genomic_DNA"/>
</dbReference>
<protein>
    <submittedName>
        <fullName evidence="2">Myb-like DNA-binding domain protein</fullName>
    </submittedName>
</protein>
<dbReference type="AlphaFoldDB" id="G0QWI5"/>
<dbReference type="GeneID" id="14906532"/>
<name>G0QWI5_ICHMU</name>
<dbReference type="InParanoid" id="G0QWI5"/>
<keyword evidence="2" id="KW-0238">DNA-binding</keyword>
<sequence>MPRPLNIPDQIYDHIYNREDISDYRREAEQMLETEIIQLLSFDNQNFAFPGCKAPKMKIFIEKFDENYLNQASELISKEIHGVKQENQNGDIDLDKWNQFLLSQEKIKDLKLYNMLQGLN</sequence>
<dbReference type="Proteomes" id="UP000008983">
    <property type="component" value="Unassembled WGS sequence"/>
</dbReference>
<proteinExistence type="predicted"/>
<evidence type="ECO:0000313" key="2">
    <source>
        <dbReference type="EMBL" id="EGR30414.1"/>
    </source>
</evidence>
<dbReference type="RefSeq" id="XP_004032001.1">
    <property type="nucleotide sequence ID" value="XM_004031953.1"/>
</dbReference>
<gene>
    <name evidence="2" type="ORF">IMG5_132610</name>
</gene>
<dbReference type="InterPro" id="IPR021786">
    <property type="entry name" value="Cdc5p/Cef1_C"/>
</dbReference>
<keyword evidence="3" id="KW-1185">Reference proteome</keyword>
<accession>G0QWI5</accession>
<dbReference type="GO" id="GO:0003677">
    <property type="term" value="F:DNA binding"/>
    <property type="evidence" value="ECO:0007669"/>
    <property type="project" value="UniProtKB-KW"/>
</dbReference>
<feature type="domain" description="Pre-mRNA splicing factor component Cdc5p/Cef1 C-terminal" evidence="1">
    <location>
        <begin position="1"/>
        <end position="94"/>
    </location>
</feature>
<evidence type="ECO:0000259" key="1">
    <source>
        <dbReference type="Pfam" id="PF11831"/>
    </source>
</evidence>
<evidence type="ECO:0000313" key="3">
    <source>
        <dbReference type="Proteomes" id="UP000008983"/>
    </source>
</evidence>
<organism evidence="2 3">
    <name type="scientific">Ichthyophthirius multifiliis</name>
    <name type="common">White spot disease agent</name>
    <name type="synonym">Ich</name>
    <dbReference type="NCBI Taxonomy" id="5932"/>
    <lineage>
        <taxon>Eukaryota</taxon>
        <taxon>Sar</taxon>
        <taxon>Alveolata</taxon>
        <taxon>Ciliophora</taxon>
        <taxon>Intramacronucleata</taxon>
        <taxon>Oligohymenophorea</taxon>
        <taxon>Hymenostomatida</taxon>
        <taxon>Ophryoglenina</taxon>
        <taxon>Ichthyophthirius</taxon>
    </lineage>
</organism>
<reference evidence="2 3" key="1">
    <citation type="submission" date="2011-07" db="EMBL/GenBank/DDBJ databases">
        <authorList>
            <person name="Coyne R."/>
            <person name="Brami D."/>
            <person name="Johnson J."/>
            <person name="Hostetler J."/>
            <person name="Hannick L."/>
            <person name="Clark T."/>
            <person name="Cassidy-Hanley D."/>
            <person name="Inman J."/>
        </authorList>
    </citation>
    <scope>NUCLEOTIDE SEQUENCE [LARGE SCALE GENOMIC DNA]</scope>
    <source>
        <strain evidence="2 3">G5</strain>
    </source>
</reference>